<keyword evidence="3" id="KW-1003">Cell membrane</keyword>
<comment type="similarity">
    <text evidence="2">Belongs to the SLC34A transporter family.</text>
</comment>
<dbReference type="PANTHER" id="PTHR10010:SF46">
    <property type="entry name" value="SODIUM-DEPENDENT PHOSPHATE TRANSPORT PROTEIN 2B"/>
    <property type="match status" value="1"/>
</dbReference>
<evidence type="ECO:0000256" key="4">
    <source>
        <dbReference type="ARBA" id="ARBA00022692"/>
    </source>
</evidence>
<sequence>MASRLELVIFVRITAVTSFVARDTKASELSTKDKVKRVVIGILKTIGLLANLYIFVVSLDLLSTAFQLLGGRATGDVFSNDSLLANPVVGVMIGILTTVLVQSSSTSSSIVVAMIAANIIPVREAIPIIMGCNVGTSVTNTIVAMTQIGNKNEFRRAFAGATIHDMFNWLTVIVLLAIEVLSSKFVP</sequence>
<protein>
    <submittedName>
        <fullName evidence="8">Uncharacterized protein</fullName>
    </submittedName>
</protein>
<evidence type="ECO:0000256" key="2">
    <source>
        <dbReference type="ARBA" id="ARBA00005808"/>
    </source>
</evidence>
<evidence type="ECO:0000313" key="9">
    <source>
        <dbReference type="Proteomes" id="UP001187531"/>
    </source>
</evidence>
<accession>A0AA88L986</accession>
<dbReference type="Pfam" id="PF02690">
    <property type="entry name" value="Na_Pi_cotrans"/>
    <property type="match status" value="1"/>
</dbReference>
<feature type="transmembrane region" description="Helical" evidence="7">
    <location>
        <begin position="83"/>
        <end position="105"/>
    </location>
</feature>
<keyword evidence="4 7" id="KW-0812">Transmembrane</keyword>
<evidence type="ECO:0000256" key="5">
    <source>
        <dbReference type="ARBA" id="ARBA00022989"/>
    </source>
</evidence>
<feature type="transmembrane region" description="Helical" evidence="7">
    <location>
        <begin position="125"/>
        <end position="145"/>
    </location>
</feature>
<reference evidence="8" key="1">
    <citation type="submission" date="2023-07" db="EMBL/GenBank/DDBJ databases">
        <title>Chromosome-level genome assembly of Artemia franciscana.</title>
        <authorList>
            <person name="Jo E."/>
        </authorList>
    </citation>
    <scope>NUCLEOTIDE SEQUENCE</scope>
    <source>
        <tissue evidence="8">Whole body</tissue>
    </source>
</reference>
<dbReference type="EMBL" id="JAVRJZ010000010">
    <property type="protein sequence ID" value="KAK2717524.1"/>
    <property type="molecule type" value="Genomic_DNA"/>
</dbReference>
<dbReference type="GO" id="GO:0016324">
    <property type="term" value="C:apical plasma membrane"/>
    <property type="evidence" value="ECO:0007669"/>
    <property type="project" value="UniProtKB-SubCell"/>
</dbReference>
<proteinExistence type="inferred from homology"/>
<evidence type="ECO:0000256" key="3">
    <source>
        <dbReference type="ARBA" id="ARBA00022475"/>
    </source>
</evidence>
<evidence type="ECO:0000256" key="7">
    <source>
        <dbReference type="SAM" id="Phobius"/>
    </source>
</evidence>
<comment type="subcellular location">
    <subcellularLocation>
        <location evidence="1">Apical cell membrane</location>
        <topology evidence="1">Multi-pass membrane protein</topology>
    </subcellularLocation>
</comment>
<feature type="transmembrane region" description="Helical" evidence="7">
    <location>
        <begin position="166"/>
        <end position="186"/>
    </location>
</feature>
<evidence type="ECO:0000256" key="6">
    <source>
        <dbReference type="ARBA" id="ARBA00023136"/>
    </source>
</evidence>
<dbReference type="AlphaFoldDB" id="A0AA88L986"/>
<dbReference type="Proteomes" id="UP001187531">
    <property type="component" value="Unassembled WGS sequence"/>
</dbReference>
<name>A0AA88L986_ARTSF</name>
<keyword evidence="5 7" id="KW-1133">Transmembrane helix</keyword>
<organism evidence="8 9">
    <name type="scientific">Artemia franciscana</name>
    <name type="common">Brine shrimp</name>
    <name type="synonym">Artemia sanfranciscana</name>
    <dbReference type="NCBI Taxonomy" id="6661"/>
    <lineage>
        <taxon>Eukaryota</taxon>
        <taxon>Metazoa</taxon>
        <taxon>Ecdysozoa</taxon>
        <taxon>Arthropoda</taxon>
        <taxon>Crustacea</taxon>
        <taxon>Branchiopoda</taxon>
        <taxon>Anostraca</taxon>
        <taxon>Artemiidae</taxon>
        <taxon>Artemia</taxon>
    </lineage>
</organism>
<evidence type="ECO:0000313" key="8">
    <source>
        <dbReference type="EMBL" id="KAK2717524.1"/>
    </source>
</evidence>
<gene>
    <name evidence="8" type="ORF">QYM36_006343</name>
</gene>
<feature type="transmembrane region" description="Helical" evidence="7">
    <location>
        <begin position="38"/>
        <end position="62"/>
    </location>
</feature>
<evidence type="ECO:0000256" key="1">
    <source>
        <dbReference type="ARBA" id="ARBA00004424"/>
    </source>
</evidence>
<comment type="caution">
    <text evidence="8">The sequence shown here is derived from an EMBL/GenBank/DDBJ whole genome shotgun (WGS) entry which is preliminary data.</text>
</comment>
<keyword evidence="6 7" id="KW-0472">Membrane</keyword>
<dbReference type="GO" id="GO:0005436">
    <property type="term" value="F:sodium:phosphate symporter activity"/>
    <property type="evidence" value="ECO:0007669"/>
    <property type="project" value="InterPro"/>
</dbReference>
<dbReference type="GO" id="GO:0044341">
    <property type="term" value="P:sodium-dependent phosphate transport"/>
    <property type="evidence" value="ECO:0007669"/>
    <property type="project" value="InterPro"/>
</dbReference>
<dbReference type="PANTHER" id="PTHR10010">
    <property type="entry name" value="SOLUTE CARRIER FAMILY 34 SODIUM PHOSPHATE , MEMBER 2-RELATED"/>
    <property type="match status" value="1"/>
</dbReference>
<dbReference type="InterPro" id="IPR003841">
    <property type="entry name" value="Na/Pi_transpt"/>
</dbReference>
<keyword evidence="9" id="KW-1185">Reference proteome</keyword>